<gene>
    <name evidence="4" type="ORF">G8O30_02320</name>
</gene>
<evidence type="ECO:0000256" key="2">
    <source>
        <dbReference type="ARBA" id="ARBA00023315"/>
    </source>
</evidence>
<evidence type="ECO:0000256" key="1">
    <source>
        <dbReference type="ARBA" id="ARBA00022679"/>
    </source>
</evidence>
<feature type="domain" description="N-acetyltransferase" evidence="3">
    <location>
        <begin position="9"/>
        <end position="167"/>
    </location>
</feature>
<keyword evidence="1 4" id="KW-0808">Transferase</keyword>
<protein>
    <submittedName>
        <fullName evidence="4">GNAT family N-acetyltransferase</fullName>
    </submittedName>
</protein>
<dbReference type="InterPro" id="IPR000182">
    <property type="entry name" value="GNAT_dom"/>
</dbReference>
<reference evidence="4 5" key="1">
    <citation type="submission" date="2019-07" db="EMBL/GenBank/DDBJ databases">
        <title>Genome sequence of 2 isolates from Red Sea Mangroves.</title>
        <authorList>
            <person name="Sefrji F."/>
            <person name="Michoud G."/>
            <person name="Merlino G."/>
            <person name="Daffonchio D."/>
        </authorList>
    </citation>
    <scope>NUCLEOTIDE SEQUENCE [LARGE SCALE GENOMIC DNA]</scope>
    <source>
        <strain evidence="4 5">R1DC41</strain>
    </source>
</reference>
<dbReference type="RefSeq" id="WP_239673392.1">
    <property type="nucleotide sequence ID" value="NZ_CP049742.1"/>
</dbReference>
<dbReference type="PROSITE" id="PS51186">
    <property type="entry name" value="GNAT"/>
    <property type="match status" value="1"/>
</dbReference>
<dbReference type="GO" id="GO:0016747">
    <property type="term" value="F:acyltransferase activity, transferring groups other than amino-acyl groups"/>
    <property type="evidence" value="ECO:0007669"/>
    <property type="project" value="InterPro"/>
</dbReference>
<dbReference type="EMBL" id="CP049742">
    <property type="protein sequence ID" value="QPC45874.1"/>
    <property type="molecule type" value="Genomic_DNA"/>
</dbReference>
<name>A0A7S8HEI7_9BACI</name>
<organism evidence="4 5">
    <name type="scientific">Mangrovibacillus cuniculi</name>
    <dbReference type="NCBI Taxonomy" id="2593652"/>
    <lineage>
        <taxon>Bacteria</taxon>
        <taxon>Bacillati</taxon>
        <taxon>Bacillota</taxon>
        <taxon>Bacilli</taxon>
        <taxon>Bacillales</taxon>
        <taxon>Bacillaceae</taxon>
        <taxon>Mangrovibacillus</taxon>
    </lineage>
</organism>
<dbReference type="Proteomes" id="UP000593626">
    <property type="component" value="Chromosome"/>
</dbReference>
<dbReference type="AlphaFoldDB" id="A0A7S8HEI7"/>
<evidence type="ECO:0000313" key="5">
    <source>
        <dbReference type="Proteomes" id="UP000593626"/>
    </source>
</evidence>
<dbReference type="Pfam" id="PF00583">
    <property type="entry name" value="Acetyltransf_1"/>
    <property type="match status" value="1"/>
</dbReference>
<dbReference type="InterPro" id="IPR016181">
    <property type="entry name" value="Acyl_CoA_acyltransferase"/>
</dbReference>
<dbReference type="SUPFAM" id="SSF55729">
    <property type="entry name" value="Acyl-CoA N-acyltransferases (Nat)"/>
    <property type="match status" value="1"/>
</dbReference>
<accession>A0A7S8HEI7</accession>
<dbReference type="PANTHER" id="PTHR43877">
    <property type="entry name" value="AMINOALKYLPHOSPHONATE N-ACETYLTRANSFERASE-RELATED-RELATED"/>
    <property type="match status" value="1"/>
</dbReference>
<dbReference type="PANTHER" id="PTHR43877:SF1">
    <property type="entry name" value="ACETYLTRANSFERASE"/>
    <property type="match status" value="1"/>
</dbReference>
<sequence>MEVKIQRLETIEEASEQLSNLLVKVVNEDASIGFLPGLTLGEAKAYWQSVIQPETLLFVAKVEEHIVGSIQLHLCTKPNGLHRIEIAKLITHPNYRRNGIGRKLMQIAEDYARELDKSLIVLDTREGDPSNFLYQSMEYVNAGSIPYYALSGDGQLHATVLYYKTLK</sequence>
<keyword evidence="2" id="KW-0012">Acyltransferase</keyword>
<evidence type="ECO:0000259" key="3">
    <source>
        <dbReference type="PROSITE" id="PS51186"/>
    </source>
</evidence>
<proteinExistence type="predicted"/>
<dbReference type="KEGG" id="mcui:G8O30_02320"/>
<keyword evidence="5" id="KW-1185">Reference proteome</keyword>
<dbReference type="InterPro" id="IPR050832">
    <property type="entry name" value="Bact_Acetyltransf"/>
</dbReference>
<dbReference type="Gene3D" id="3.40.630.30">
    <property type="match status" value="1"/>
</dbReference>
<dbReference type="CDD" id="cd04301">
    <property type="entry name" value="NAT_SF"/>
    <property type="match status" value="1"/>
</dbReference>
<evidence type="ECO:0000313" key="4">
    <source>
        <dbReference type="EMBL" id="QPC45874.1"/>
    </source>
</evidence>